<evidence type="ECO:0000313" key="2">
    <source>
        <dbReference type="EMBL" id="OBQ46232.1"/>
    </source>
</evidence>
<comment type="caution">
    <text evidence="2">The sequence shown here is derived from an EMBL/GenBank/DDBJ whole genome shotgun (WGS) entry which is preliminary data.</text>
</comment>
<dbReference type="Proteomes" id="UP000091979">
    <property type="component" value="Unassembled WGS sequence"/>
</dbReference>
<dbReference type="EMBL" id="JXMS01000028">
    <property type="protein sequence ID" value="OBQ46232.1"/>
    <property type="molecule type" value="Genomic_DNA"/>
</dbReference>
<dbReference type="InterPro" id="IPR010982">
    <property type="entry name" value="Lambda_DNA-bd_dom_sf"/>
</dbReference>
<evidence type="ECO:0000259" key="1">
    <source>
        <dbReference type="PROSITE" id="PS50943"/>
    </source>
</evidence>
<organism evidence="2 3">
    <name type="scientific">Halodesulfovibrio spirochaetisodalis</name>
    <dbReference type="NCBI Taxonomy" id="1560234"/>
    <lineage>
        <taxon>Bacteria</taxon>
        <taxon>Pseudomonadati</taxon>
        <taxon>Thermodesulfobacteriota</taxon>
        <taxon>Desulfovibrionia</taxon>
        <taxon>Desulfovibrionales</taxon>
        <taxon>Desulfovibrionaceae</taxon>
        <taxon>Halodesulfovibrio</taxon>
    </lineage>
</organism>
<dbReference type="PATRIC" id="fig|1560234.3.peg.1839"/>
<dbReference type="Gene3D" id="1.10.260.40">
    <property type="entry name" value="lambda repressor-like DNA-binding domains"/>
    <property type="match status" value="1"/>
</dbReference>
<name>A0A1B7XA68_9BACT</name>
<proteinExistence type="predicted"/>
<dbReference type="AlphaFoldDB" id="A0A1B7XA68"/>
<keyword evidence="3" id="KW-1185">Reference proteome</keyword>
<dbReference type="SUPFAM" id="SSF47413">
    <property type="entry name" value="lambda repressor-like DNA-binding domains"/>
    <property type="match status" value="1"/>
</dbReference>
<feature type="domain" description="HTH cro/C1-type" evidence="1">
    <location>
        <begin position="13"/>
        <end position="67"/>
    </location>
</feature>
<dbReference type="GO" id="GO:0003677">
    <property type="term" value="F:DNA binding"/>
    <property type="evidence" value="ECO:0007669"/>
    <property type="project" value="InterPro"/>
</dbReference>
<dbReference type="PROSITE" id="PS50943">
    <property type="entry name" value="HTH_CROC1"/>
    <property type="match status" value="1"/>
</dbReference>
<dbReference type="InterPro" id="IPR001387">
    <property type="entry name" value="Cro/C1-type_HTH"/>
</dbReference>
<accession>A0A1B7XA68</accession>
<sequence>MPRVTVVGMKNKIEEYRHDHACTVADIARMCGLHHSAVLRHCNGQRKIGGEAALRYYAKLGIPIEELRPELFAQVRPIGVPDFSNVSQKG</sequence>
<evidence type="ECO:0000313" key="3">
    <source>
        <dbReference type="Proteomes" id="UP000091979"/>
    </source>
</evidence>
<reference evidence="2 3" key="1">
    <citation type="submission" date="2015-01" db="EMBL/GenBank/DDBJ databases">
        <title>Desulfovibrio sp. JC271 draft genome sequence.</title>
        <authorList>
            <person name="Shivani Y."/>
            <person name="Subhash Y."/>
            <person name="Sasikala C."/>
            <person name="Ramana C.V."/>
        </authorList>
    </citation>
    <scope>NUCLEOTIDE SEQUENCE [LARGE SCALE GENOMIC DNA]</scope>
    <source>
        <strain evidence="2 3">JC271</strain>
    </source>
</reference>
<protein>
    <recommendedName>
        <fullName evidence="1">HTH cro/C1-type domain-containing protein</fullName>
    </recommendedName>
</protein>
<gene>
    <name evidence="2" type="ORF">SP90_13630</name>
</gene>